<dbReference type="GO" id="GO:0000166">
    <property type="term" value="F:nucleotide binding"/>
    <property type="evidence" value="ECO:0007669"/>
    <property type="project" value="InterPro"/>
</dbReference>
<dbReference type="Pfam" id="PF01408">
    <property type="entry name" value="GFO_IDH_MocA"/>
    <property type="match status" value="1"/>
</dbReference>
<proteinExistence type="predicted"/>
<dbReference type="Pfam" id="PF22725">
    <property type="entry name" value="GFO_IDH_MocA_C3"/>
    <property type="match status" value="1"/>
</dbReference>
<dbReference type="PANTHER" id="PTHR43708">
    <property type="entry name" value="CONSERVED EXPRESSED OXIDOREDUCTASE (EUROFUNG)"/>
    <property type="match status" value="1"/>
</dbReference>
<evidence type="ECO:0000256" key="1">
    <source>
        <dbReference type="ARBA" id="ARBA00022729"/>
    </source>
</evidence>
<dbReference type="EMBL" id="LHPH01000007">
    <property type="protein sequence ID" value="KPH63913.1"/>
    <property type="molecule type" value="Genomic_DNA"/>
</dbReference>
<reference evidence="4 5" key="1">
    <citation type="submission" date="2015-08" db="EMBL/GenBank/DDBJ databases">
        <title>Draft Genome Sequence of Pseudoalteromonas porphyrae UCD-SED14.</title>
        <authorList>
            <person name="Coil D.A."/>
            <person name="Jospin G."/>
            <person name="Lee R.D."/>
            <person name="Eisen J.A."/>
        </authorList>
    </citation>
    <scope>NUCLEOTIDE SEQUENCE [LARGE SCALE GENOMIC DNA]</scope>
    <source>
        <strain evidence="4 5">UCD-SED14</strain>
    </source>
</reference>
<dbReference type="SUPFAM" id="SSF51735">
    <property type="entry name" value="NAD(P)-binding Rossmann-fold domains"/>
    <property type="match status" value="1"/>
</dbReference>
<accession>A0A0N1EMZ2</accession>
<dbReference type="InterPro" id="IPR055170">
    <property type="entry name" value="GFO_IDH_MocA-like_dom"/>
</dbReference>
<comment type="caution">
    <text evidence="4">The sequence shown here is derived from an EMBL/GenBank/DDBJ whole genome shotgun (WGS) entry which is preliminary data.</text>
</comment>
<keyword evidence="1" id="KW-0732">Signal</keyword>
<evidence type="ECO:0000259" key="2">
    <source>
        <dbReference type="Pfam" id="PF01408"/>
    </source>
</evidence>
<keyword evidence="5" id="KW-1185">Reference proteome</keyword>
<sequence length="384" mass="43289">MKHEAAMLHTHPTFKLAFIGGGNTSAVGYVHFCAAHMDHKFQVVAGAFCRNQENNKATGIHWGISSDRVYDDWKYMVEAEKDHIDAFVVLTPTPHHLEVLQYLFEKKLPVICEKAMVCGPKEIAALRPYYDPEKQFLAVTFNYSGYAMVRELKHLINSGKLGEIQKIHLEMPQEGFRRPPDIAGKTSQPQAWRLQDAEVPTICLDLGVHLHHLSSFLLNEEPSHTLAEFSNHSQYANLVDDVHMLVKYASGIKGSMWMSKTAIGHRNGLQVRIYGDIGSAKWLQLNPDELELNFNDGRREILDRAGQCDYAHQFRYNRMKPGHPTGFVEAFANLYSDIAQDLASFQQGQTSSNSYVFGLEHAADGLKLFAAAKRSTQTLGWESV</sequence>
<dbReference type="InterPro" id="IPR036291">
    <property type="entry name" value="NAD(P)-bd_dom_sf"/>
</dbReference>
<dbReference type="STRING" id="187330.AMS58_01900"/>
<dbReference type="Proteomes" id="UP000037848">
    <property type="component" value="Unassembled WGS sequence"/>
</dbReference>
<organism evidence="4 5">
    <name type="scientific">Pseudoalteromonas porphyrae</name>
    <dbReference type="NCBI Taxonomy" id="187330"/>
    <lineage>
        <taxon>Bacteria</taxon>
        <taxon>Pseudomonadati</taxon>
        <taxon>Pseudomonadota</taxon>
        <taxon>Gammaproteobacteria</taxon>
        <taxon>Alteromonadales</taxon>
        <taxon>Pseudoalteromonadaceae</taxon>
        <taxon>Pseudoalteromonas</taxon>
    </lineage>
</organism>
<evidence type="ECO:0000259" key="3">
    <source>
        <dbReference type="Pfam" id="PF22725"/>
    </source>
</evidence>
<dbReference type="InterPro" id="IPR000683">
    <property type="entry name" value="Gfo/Idh/MocA-like_OxRdtase_N"/>
</dbReference>
<gene>
    <name evidence="4" type="ORF">ADS77_08380</name>
</gene>
<evidence type="ECO:0000313" key="4">
    <source>
        <dbReference type="EMBL" id="KPH63913.1"/>
    </source>
</evidence>
<evidence type="ECO:0000313" key="5">
    <source>
        <dbReference type="Proteomes" id="UP000037848"/>
    </source>
</evidence>
<dbReference type="Gene3D" id="3.30.360.10">
    <property type="entry name" value="Dihydrodipicolinate Reductase, domain 2"/>
    <property type="match status" value="1"/>
</dbReference>
<dbReference type="PANTHER" id="PTHR43708:SF3">
    <property type="entry name" value="OXIDOREDUCTASE"/>
    <property type="match status" value="1"/>
</dbReference>
<dbReference type="Gene3D" id="3.40.50.720">
    <property type="entry name" value="NAD(P)-binding Rossmann-like Domain"/>
    <property type="match status" value="1"/>
</dbReference>
<name>A0A0N1EMZ2_9GAMM</name>
<feature type="domain" description="GFO/IDH/MocA-like oxidoreductase" evidence="3">
    <location>
        <begin position="149"/>
        <end position="280"/>
    </location>
</feature>
<dbReference type="InterPro" id="IPR051317">
    <property type="entry name" value="Gfo/Idh/MocA_oxidoreduct"/>
</dbReference>
<feature type="domain" description="Gfo/Idh/MocA-like oxidoreductase N-terminal" evidence="2">
    <location>
        <begin position="14"/>
        <end position="126"/>
    </location>
</feature>
<protein>
    <submittedName>
        <fullName evidence="4">Oxidoreductase</fullName>
    </submittedName>
</protein>
<dbReference type="AlphaFoldDB" id="A0A0N1EMZ2"/>
<dbReference type="SUPFAM" id="SSF55347">
    <property type="entry name" value="Glyceraldehyde-3-phosphate dehydrogenase-like, C-terminal domain"/>
    <property type="match status" value="1"/>
</dbReference>
<dbReference type="PATRIC" id="fig|187330.3.peg.3716"/>
<dbReference type="RefSeq" id="WP_316244663.1">
    <property type="nucleotide sequence ID" value="NZ_LHPH01000007.1"/>
</dbReference>